<evidence type="ECO:0000313" key="3">
    <source>
        <dbReference type="Proteomes" id="UP000002748"/>
    </source>
</evidence>
<dbReference type="VEuPathDB" id="FungiDB:A1Q1_07573"/>
<dbReference type="Proteomes" id="UP000002748">
    <property type="component" value="Unassembled WGS sequence"/>
</dbReference>
<dbReference type="HOGENOM" id="CLU_880507_0_0_1"/>
<feature type="region of interest" description="Disordered" evidence="1">
    <location>
        <begin position="267"/>
        <end position="287"/>
    </location>
</feature>
<dbReference type="KEGG" id="tasa:A1Q1_07573"/>
<comment type="caution">
    <text evidence="2">The sequence shown here is derived from an EMBL/GenBank/DDBJ whole genome shotgun (WGS) entry which is preliminary data.</text>
</comment>
<protein>
    <recommendedName>
        <fullName evidence="4">Ubiquitin-like protease family profile domain-containing protein</fullName>
    </recommendedName>
</protein>
<evidence type="ECO:0008006" key="4">
    <source>
        <dbReference type="Google" id="ProtNLM"/>
    </source>
</evidence>
<dbReference type="RefSeq" id="XP_014182441.1">
    <property type="nucleotide sequence ID" value="XM_014326966.1"/>
</dbReference>
<accession>J5TJG5</accession>
<evidence type="ECO:0000313" key="2">
    <source>
        <dbReference type="EMBL" id="EJT51216.1"/>
    </source>
</evidence>
<sequence length="316" mass="35691">MHRHDFLEVPVGALWCEETLSSQALREAGEVINRLCERITTIGEEHTIDQVRDAVPRLTKMEWYNDACLFVLISALIHQPWILENTDVRVWYPLWNGATVKTAMCPIYPARQRRDQPLHLPLGRLLGEDSRWRERISVMAFQPSAFHFATIVIIGPRRMVVVYDSLSSETPGTALNYRLRLEEETGAVSAEDNDNWMALPHNKHDQNSCGPLSVSCALLLAQGYVPSATSMRLGAETNGTTTAQLRTSHLLDLIGMLYHMSFPAVDTLQSDQDKEPSSEPTDAAHDPILRRLIQQAIERTAHLRDVGEQPDSYEMP</sequence>
<feature type="compositionally biased region" description="Basic and acidic residues" evidence="1">
    <location>
        <begin position="271"/>
        <end position="287"/>
    </location>
</feature>
<dbReference type="AlphaFoldDB" id="J5TJG5"/>
<name>J5TJG5_TRIAS</name>
<dbReference type="EMBL" id="ALBS01000069">
    <property type="protein sequence ID" value="EJT51216.1"/>
    <property type="molecule type" value="Genomic_DNA"/>
</dbReference>
<dbReference type="GeneID" id="25991085"/>
<gene>
    <name evidence="2" type="ORF">A1Q1_07573</name>
</gene>
<evidence type="ECO:0000256" key="1">
    <source>
        <dbReference type="SAM" id="MobiDB-lite"/>
    </source>
</evidence>
<reference evidence="2 3" key="1">
    <citation type="journal article" date="2012" name="Eukaryot. Cell">
        <title>Draft genome sequence of CBS 2479, the standard type strain of Trichosporon asahii.</title>
        <authorList>
            <person name="Yang R.Y."/>
            <person name="Li H.T."/>
            <person name="Zhu H."/>
            <person name="Zhou G.P."/>
            <person name="Wang M."/>
            <person name="Wang L."/>
        </authorList>
    </citation>
    <scope>NUCLEOTIDE SEQUENCE [LARGE SCALE GENOMIC DNA]</scope>
    <source>
        <strain evidence="3">ATCC 90039 / CBS 2479 / JCM 2466 / KCTC 7840 / NCYC 2677 / UAMH 7654</strain>
    </source>
</reference>
<proteinExistence type="predicted"/>
<organism evidence="2 3">
    <name type="scientific">Trichosporon asahii var. asahii (strain ATCC 90039 / CBS 2479 / JCM 2466 / KCTC 7840 / NBRC 103889/ NCYC 2677 / UAMH 7654)</name>
    <name type="common">Yeast</name>
    <dbReference type="NCBI Taxonomy" id="1186058"/>
    <lineage>
        <taxon>Eukaryota</taxon>
        <taxon>Fungi</taxon>
        <taxon>Dikarya</taxon>
        <taxon>Basidiomycota</taxon>
        <taxon>Agaricomycotina</taxon>
        <taxon>Tremellomycetes</taxon>
        <taxon>Trichosporonales</taxon>
        <taxon>Trichosporonaceae</taxon>
        <taxon>Trichosporon</taxon>
    </lineage>
</organism>